<dbReference type="AlphaFoldDB" id="A0A4V4HFC2"/>
<sequence length="108" mass="11934">MVAVAQVGVCSGVFFSPAVFLLLTSSSVEYPSSPSLLSHHDYWFWVTGINQSTPEVVPRLSQDCPRTTPGLSQDYPRTTPGLSQDYPRTVSGLPQECLRTTLRLPKDY</sequence>
<protein>
    <submittedName>
        <fullName evidence="2">Uncharacterized protein</fullName>
    </submittedName>
</protein>
<accession>A0A4V4HFC2</accession>
<dbReference type="Proteomes" id="UP000297245">
    <property type="component" value="Unassembled WGS sequence"/>
</dbReference>
<dbReference type="OrthoDB" id="2274644at2759"/>
<evidence type="ECO:0000313" key="2">
    <source>
        <dbReference type="EMBL" id="THU94385.1"/>
    </source>
</evidence>
<reference evidence="2 3" key="1">
    <citation type="journal article" date="2019" name="Nat. Ecol. Evol.">
        <title>Megaphylogeny resolves global patterns of mushroom evolution.</title>
        <authorList>
            <person name="Varga T."/>
            <person name="Krizsan K."/>
            <person name="Foldi C."/>
            <person name="Dima B."/>
            <person name="Sanchez-Garcia M."/>
            <person name="Sanchez-Ramirez S."/>
            <person name="Szollosi G.J."/>
            <person name="Szarkandi J.G."/>
            <person name="Papp V."/>
            <person name="Albert L."/>
            <person name="Andreopoulos W."/>
            <person name="Angelini C."/>
            <person name="Antonin V."/>
            <person name="Barry K.W."/>
            <person name="Bougher N.L."/>
            <person name="Buchanan P."/>
            <person name="Buyck B."/>
            <person name="Bense V."/>
            <person name="Catcheside P."/>
            <person name="Chovatia M."/>
            <person name="Cooper J."/>
            <person name="Damon W."/>
            <person name="Desjardin D."/>
            <person name="Finy P."/>
            <person name="Geml J."/>
            <person name="Haridas S."/>
            <person name="Hughes K."/>
            <person name="Justo A."/>
            <person name="Karasinski D."/>
            <person name="Kautmanova I."/>
            <person name="Kiss B."/>
            <person name="Kocsube S."/>
            <person name="Kotiranta H."/>
            <person name="LaButti K.M."/>
            <person name="Lechner B.E."/>
            <person name="Liimatainen K."/>
            <person name="Lipzen A."/>
            <person name="Lukacs Z."/>
            <person name="Mihaltcheva S."/>
            <person name="Morgado L.N."/>
            <person name="Niskanen T."/>
            <person name="Noordeloos M.E."/>
            <person name="Ohm R.A."/>
            <person name="Ortiz-Santana B."/>
            <person name="Ovrebo C."/>
            <person name="Racz N."/>
            <person name="Riley R."/>
            <person name="Savchenko A."/>
            <person name="Shiryaev A."/>
            <person name="Soop K."/>
            <person name="Spirin V."/>
            <person name="Szebenyi C."/>
            <person name="Tomsovsky M."/>
            <person name="Tulloss R.E."/>
            <person name="Uehling J."/>
            <person name="Grigoriev I.V."/>
            <person name="Vagvolgyi C."/>
            <person name="Papp T."/>
            <person name="Martin F.M."/>
            <person name="Miettinen O."/>
            <person name="Hibbett D.S."/>
            <person name="Nagy L.G."/>
        </authorList>
    </citation>
    <scope>NUCLEOTIDE SEQUENCE [LARGE SCALE GENOMIC DNA]</scope>
    <source>
        <strain evidence="2 3">CBS 962.96</strain>
    </source>
</reference>
<dbReference type="EMBL" id="ML179225">
    <property type="protein sequence ID" value="THU94385.1"/>
    <property type="molecule type" value="Genomic_DNA"/>
</dbReference>
<evidence type="ECO:0000256" key="1">
    <source>
        <dbReference type="SAM" id="MobiDB-lite"/>
    </source>
</evidence>
<keyword evidence="3" id="KW-1185">Reference proteome</keyword>
<organism evidence="2 3">
    <name type="scientific">Dendrothele bispora (strain CBS 962.96)</name>
    <dbReference type="NCBI Taxonomy" id="1314807"/>
    <lineage>
        <taxon>Eukaryota</taxon>
        <taxon>Fungi</taxon>
        <taxon>Dikarya</taxon>
        <taxon>Basidiomycota</taxon>
        <taxon>Agaricomycotina</taxon>
        <taxon>Agaricomycetes</taxon>
        <taxon>Agaricomycetidae</taxon>
        <taxon>Agaricales</taxon>
        <taxon>Agaricales incertae sedis</taxon>
        <taxon>Dendrothele</taxon>
    </lineage>
</organism>
<gene>
    <name evidence="2" type="ORF">K435DRAFT_798943</name>
</gene>
<evidence type="ECO:0000313" key="3">
    <source>
        <dbReference type="Proteomes" id="UP000297245"/>
    </source>
</evidence>
<name>A0A4V4HFC2_DENBC</name>
<proteinExistence type="predicted"/>
<feature type="region of interest" description="Disordered" evidence="1">
    <location>
        <begin position="59"/>
        <end position="86"/>
    </location>
</feature>